<accession>A0ABT2SZE3</accession>
<evidence type="ECO:0000256" key="1">
    <source>
        <dbReference type="SAM" id="Phobius"/>
    </source>
</evidence>
<keyword evidence="1" id="KW-0812">Transmembrane</keyword>
<organism evidence="2 3">
    <name type="scientific">Suilimivivens aceti</name>
    <dbReference type="NCBI Taxonomy" id="2981774"/>
    <lineage>
        <taxon>Bacteria</taxon>
        <taxon>Bacillati</taxon>
        <taxon>Bacillota</taxon>
        <taxon>Clostridia</taxon>
        <taxon>Lachnospirales</taxon>
        <taxon>Lachnospiraceae</taxon>
        <taxon>Suilimivivens</taxon>
    </lineage>
</organism>
<keyword evidence="2" id="KW-0808">Transferase</keyword>
<dbReference type="GO" id="GO:0016301">
    <property type="term" value="F:kinase activity"/>
    <property type="evidence" value="ECO:0007669"/>
    <property type="project" value="UniProtKB-KW"/>
</dbReference>
<sequence length="626" mass="70640">MRENKLIRILLMISAVALLLLTLWIAYLRTDHEAAFLEELTFTAEVDGEMVSFKPFLEETDGRYYLILPSCFQGKETELTVHYDKEDSRLFLNGEKLRNGSTVSGIQGEEVFAYQVKGGFGETFCDRELQVLISEKLPSLLLTVEDTSFLEKDLEADKKKYAQTGEILLLDPSGEAVLTDHLEKLRVRGNLTATLDKKPYTFTLSKEASVCGMATARKWNLIANATDGSYMRNKIVLDLADRAVGAEGYEPDGEFVELFMNGEYQGLYLITEAVEIGENRWDIAEDGGFAFEMELDFRKENGKDYITTTGGRLFEVKEASGRKLSAERKQEAEELLNDVESALLADDGISNISGKPLEELIDIPSWAAGWLAEEISGDHDVGIASQFACTKGESSLLYAGPVWDFDGAMGNVNTPMYGIPEALTASIAMSRPEGNANQNIWLAAMYQNPVFRQVVEEIYASSFQKPLEELLDSGISDYGEMISRSAQLDALRWNEKRLSWAFVLPDGLEIPAEGDYTRFDTLSQEISMVKQYLTEKREFLDSIWIEKKEYCIVEVKRRAPFLNEDYNQTLYYWVEKGQPLPAILDEDREDSVFLGCFDDEDGQQYVAGTPVMDDLVLVARWEQKEE</sequence>
<dbReference type="EMBL" id="JAOQKJ010000001">
    <property type="protein sequence ID" value="MCU6743036.1"/>
    <property type="molecule type" value="Genomic_DNA"/>
</dbReference>
<reference evidence="2 3" key="1">
    <citation type="journal article" date="2021" name="ISME Commun">
        <title>Automated analysis of genomic sequences facilitates high-throughput and comprehensive description of bacteria.</title>
        <authorList>
            <person name="Hitch T.C.A."/>
        </authorList>
    </citation>
    <scope>NUCLEOTIDE SEQUENCE [LARGE SCALE GENOMIC DNA]</scope>
    <source>
        <strain evidence="2 3">Sanger_18</strain>
    </source>
</reference>
<keyword evidence="1" id="KW-0472">Membrane</keyword>
<evidence type="ECO:0000313" key="3">
    <source>
        <dbReference type="Proteomes" id="UP001652432"/>
    </source>
</evidence>
<keyword evidence="2" id="KW-0418">Kinase</keyword>
<gene>
    <name evidence="2" type="ORF">OCV77_00710</name>
</gene>
<feature type="transmembrane region" description="Helical" evidence="1">
    <location>
        <begin position="7"/>
        <end position="27"/>
    </location>
</feature>
<evidence type="ECO:0000313" key="2">
    <source>
        <dbReference type="EMBL" id="MCU6743036.1"/>
    </source>
</evidence>
<keyword evidence="1" id="KW-1133">Transmembrane helix</keyword>
<protein>
    <submittedName>
        <fullName evidence="2">CotH kinase family protein</fullName>
    </submittedName>
</protein>
<dbReference type="RefSeq" id="WP_262572745.1">
    <property type="nucleotide sequence ID" value="NZ_JAOQKJ010000001.1"/>
</dbReference>
<dbReference type="Pfam" id="PF08757">
    <property type="entry name" value="CotH"/>
    <property type="match status" value="1"/>
</dbReference>
<dbReference type="InterPro" id="IPR014867">
    <property type="entry name" value="Spore_coat_CotH_CotH2/3/7"/>
</dbReference>
<proteinExistence type="predicted"/>
<name>A0ABT2SZE3_9FIRM</name>
<comment type="caution">
    <text evidence="2">The sequence shown here is derived from an EMBL/GenBank/DDBJ whole genome shotgun (WGS) entry which is preliminary data.</text>
</comment>
<keyword evidence="3" id="KW-1185">Reference proteome</keyword>
<dbReference type="Proteomes" id="UP001652432">
    <property type="component" value="Unassembled WGS sequence"/>
</dbReference>